<feature type="signal peptide" evidence="1">
    <location>
        <begin position="1"/>
        <end position="27"/>
    </location>
</feature>
<protein>
    <recommendedName>
        <fullName evidence="4">Lipoprotein</fullName>
    </recommendedName>
</protein>
<evidence type="ECO:0008006" key="4">
    <source>
        <dbReference type="Google" id="ProtNLM"/>
    </source>
</evidence>
<evidence type="ECO:0000256" key="1">
    <source>
        <dbReference type="SAM" id="SignalP"/>
    </source>
</evidence>
<gene>
    <name evidence="2" type="ORF">GCM10009760_39560</name>
</gene>
<name>A0ABN2ZUT8_9ACTN</name>
<accession>A0ABN2ZUT8</accession>
<feature type="chain" id="PRO_5045946303" description="Lipoprotein" evidence="1">
    <location>
        <begin position="28"/>
        <end position="48"/>
    </location>
</feature>
<reference evidence="2 3" key="1">
    <citation type="journal article" date="2019" name="Int. J. Syst. Evol. Microbiol.">
        <title>The Global Catalogue of Microorganisms (GCM) 10K type strain sequencing project: providing services to taxonomists for standard genome sequencing and annotation.</title>
        <authorList>
            <consortium name="The Broad Institute Genomics Platform"/>
            <consortium name="The Broad Institute Genome Sequencing Center for Infectious Disease"/>
            <person name="Wu L."/>
            <person name="Ma J."/>
        </authorList>
    </citation>
    <scope>NUCLEOTIDE SEQUENCE [LARGE SCALE GENOMIC DNA]</scope>
    <source>
        <strain evidence="2 3">JCM 14560</strain>
    </source>
</reference>
<proteinExistence type="predicted"/>
<comment type="caution">
    <text evidence="2">The sequence shown here is derived from an EMBL/GenBank/DDBJ whole genome shotgun (WGS) entry which is preliminary data.</text>
</comment>
<dbReference type="Proteomes" id="UP001422759">
    <property type="component" value="Unassembled WGS sequence"/>
</dbReference>
<organism evidence="2 3">
    <name type="scientific">Kitasatospora kazusensis</name>
    <dbReference type="NCBI Taxonomy" id="407974"/>
    <lineage>
        <taxon>Bacteria</taxon>
        <taxon>Bacillati</taxon>
        <taxon>Actinomycetota</taxon>
        <taxon>Actinomycetes</taxon>
        <taxon>Kitasatosporales</taxon>
        <taxon>Streptomycetaceae</taxon>
        <taxon>Kitasatospora</taxon>
    </lineage>
</organism>
<dbReference type="EMBL" id="BAAANT010000023">
    <property type="protein sequence ID" value="GAA2148051.1"/>
    <property type="molecule type" value="Genomic_DNA"/>
</dbReference>
<dbReference type="RefSeq" id="WP_344466843.1">
    <property type="nucleotide sequence ID" value="NZ_BAAANT010000023.1"/>
</dbReference>
<keyword evidence="3" id="KW-1185">Reference proteome</keyword>
<dbReference type="PROSITE" id="PS51257">
    <property type="entry name" value="PROKAR_LIPOPROTEIN"/>
    <property type="match status" value="1"/>
</dbReference>
<evidence type="ECO:0000313" key="3">
    <source>
        <dbReference type="Proteomes" id="UP001422759"/>
    </source>
</evidence>
<evidence type="ECO:0000313" key="2">
    <source>
        <dbReference type="EMBL" id="GAA2148051.1"/>
    </source>
</evidence>
<keyword evidence="1" id="KW-0732">Signal</keyword>
<sequence length="48" mass="4589">MTTVRNTLLVAAALCGLMFAAAGSASACSALDGIAGLAPGFGNSCVSR</sequence>